<organism evidence="3 4">
    <name type="scientific">Lujinxingia sediminis</name>
    <dbReference type="NCBI Taxonomy" id="2480984"/>
    <lineage>
        <taxon>Bacteria</taxon>
        <taxon>Deltaproteobacteria</taxon>
        <taxon>Bradymonadales</taxon>
        <taxon>Lujinxingiaceae</taxon>
        <taxon>Lujinxingia</taxon>
    </lineage>
</organism>
<feature type="region of interest" description="Disordered" evidence="1">
    <location>
        <begin position="54"/>
        <end position="95"/>
    </location>
</feature>
<sequence>MNMWHLTGVVGLSLMGCAAGVADAEPAQTPNDAGEMDTAAGDRGDVAIRDVEAFTDGGWEEPRDAEDGGGEVDGGADPVEAWAPGDRPIGEGPFWPGTGRREFVASHFDDHVFWEAGVQGGYHIWIAAEVDRHVLDAIDEEARREIRHTYTFFHEDGELLATASRTGGFRLNEDEGTWQARGLYAVLQAPRRPSTMNDEAIRYELEVQWGDEMFRRQVWLLSQCCD</sequence>
<evidence type="ECO:0000313" key="4">
    <source>
        <dbReference type="Proteomes" id="UP000282926"/>
    </source>
</evidence>
<proteinExistence type="predicted"/>
<accession>A0ABY0CXI8</accession>
<name>A0ABY0CXI8_9DELT</name>
<keyword evidence="2" id="KW-0732">Signal</keyword>
<protein>
    <recommendedName>
        <fullName evidence="5">DUF1579 domain-containing protein</fullName>
    </recommendedName>
</protein>
<gene>
    <name evidence="3" type="ORF">EA187_04025</name>
</gene>
<evidence type="ECO:0000313" key="3">
    <source>
        <dbReference type="EMBL" id="RVU48607.1"/>
    </source>
</evidence>
<evidence type="ECO:0008006" key="5">
    <source>
        <dbReference type="Google" id="ProtNLM"/>
    </source>
</evidence>
<dbReference type="EMBL" id="SADD01000001">
    <property type="protein sequence ID" value="RVU48607.1"/>
    <property type="molecule type" value="Genomic_DNA"/>
</dbReference>
<evidence type="ECO:0000256" key="1">
    <source>
        <dbReference type="SAM" id="MobiDB-lite"/>
    </source>
</evidence>
<dbReference type="RefSeq" id="WP_127779255.1">
    <property type="nucleotide sequence ID" value="NZ_SADD01000001.1"/>
</dbReference>
<feature type="signal peptide" evidence="2">
    <location>
        <begin position="1"/>
        <end position="24"/>
    </location>
</feature>
<keyword evidence="4" id="KW-1185">Reference proteome</keyword>
<feature type="chain" id="PRO_5046917577" description="DUF1579 domain-containing protein" evidence="2">
    <location>
        <begin position="25"/>
        <end position="226"/>
    </location>
</feature>
<comment type="caution">
    <text evidence="3">The sequence shown here is derived from an EMBL/GenBank/DDBJ whole genome shotgun (WGS) entry which is preliminary data.</text>
</comment>
<evidence type="ECO:0000256" key="2">
    <source>
        <dbReference type="SAM" id="SignalP"/>
    </source>
</evidence>
<dbReference type="Proteomes" id="UP000282926">
    <property type="component" value="Unassembled WGS sequence"/>
</dbReference>
<reference evidence="3 4" key="1">
    <citation type="submission" date="2019-01" db="EMBL/GenBank/DDBJ databases">
        <title>Lujinxingia litoralis gen. nov., sp. nov. and Lujinxingia sediminis gen. nov., sp. nov., new members in the order Bradymonadales, isolated from coastal sediment.</title>
        <authorList>
            <person name="Li C.-M."/>
        </authorList>
    </citation>
    <scope>NUCLEOTIDE SEQUENCE [LARGE SCALE GENOMIC DNA]</scope>
    <source>
        <strain evidence="3 4">SEH01</strain>
    </source>
</reference>